<evidence type="ECO:0000256" key="5">
    <source>
        <dbReference type="SAM" id="Coils"/>
    </source>
</evidence>
<name>A0A8T1W198_9STRA</name>
<feature type="coiled-coil region" evidence="5">
    <location>
        <begin position="589"/>
        <end position="616"/>
    </location>
</feature>
<dbReference type="InterPro" id="IPR037696">
    <property type="entry name" value="CCDC77"/>
</dbReference>
<dbReference type="OrthoDB" id="191169at2759"/>
<keyword evidence="4 7" id="KW-0732">Signal</keyword>
<dbReference type="EMBL" id="JAGDFL010000529">
    <property type="protein sequence ID" value="KAG7385980.1"/>
    <property type="molecule type" value="Genomic_DNA"/>
</dbReference>
<feature type="chain" id="PRO_5035760299" evidence="7">
    <location>
        <begin position="21"/>
        <end position="620"/>
    </location>
</feature>
<proteinExistence type="inferred from homology"/>
<reference evidence="8" key="1">
    <citation type="submission" date="2021-02" db="EMBL/GenBank/DDBJ databases">
        <authorList>
            <person name="Palmer J.M."/>
        </authorList>
    </citation>
    <scope>NUCLEOTIDE SEQUENCE</scope>
    <source>
        <strain evidence="8">SCRP23</strain>
    </source>
</reference>
<feature type="signal peptide" evidence="7">
    <location>
        <begin position="1"/>
        <end position="20"/>
    </location>
</feature>
<sequence>MRLSKVLLVAVVTLVSVSSAISTAATTDSKISRVAWTDNSLLIPPNAEGKTEKRNLRSNVDDEDSTDVGEERGVNVLKPFQYAQKKWQERKGQKELEKIVLNMLVKDGETPASARLSLDLTKGRRILSLKLVWVQSQQQRGHEEPLLSFGSPRRGFSASLRSSVGEKEVEEEGGKNTAELLAFYRERCEHFHAEREETLAHLAQIEVSKEETHRLKWELKTKNEEISDLEESLKRTNAALFQVKAQVIDLEAENKTLRLQEEGDRQKIQQLLALTQPITEQVTFFRDCRPGTRTTYPSQRTLTPTTYPYPSTMHIGSEEMEERKRKKKQEQTSFVVRGNAPSVASISRSIPSSKVLRTIYMPNEQTASLTKTIENLQKQLEAHQQLTETRIQALLDGFAEEKSKLLLNQQHLEEKSSQLEKHVEKTQRILTKTTKDYLVLRHKSQETERLAQEELYQANQKCESMVMEKTKLTEKVLEETNALRETVREEGNQTVLEFRAQAISKERDLHILKEQYAAMQEACTKRIQDLQVRLTKLRSRYRSLDKRRAMEMEGFTRDLAGLKRHLQKLEVILYGRGLTAHERQVLRFDENYALDANELSDEIAALQRRLVDLSADLAEA</sequence>
<keyword evidence="9" id="KW-1185">Reference proteome</keyword>
<feature type="region of interest" description="Disordered" evidence="6">
    <location>
        <begin position="46"/>
        <end position="67"/>
    </location>
</feature>
<organism evidence="8 9">
    <name type="scientific">Phytophthora boehmeriae</name>
    <dbReference type="NCBI Taxonomy" id="109152"/>
    <lineage>
        <taxon>Eukaryota</taxon>
        <taxon>Sar</taxon>
        <taxon>Stramenopiles</taxon>
        <taxon>Oomycota</taxon>
        <taxon>Peronosporomycetes</taxon>
        <taxon>Peronosporales</taxon>
        <taxon>Peronosporaceae</taxon>
        <taxon>Phytophthora</taxon>
    </lineage>
</organism>
<keyword evidence="3" id="KW-0964">Secreted</keyword>
<dbReference type="AlphaFoldDB" id="A0A8T1W198"/>
<dbReference type="GO" id="GO:0005576">
    <property type="term" value="C:extracellular region"/>
    <property type="evidence" value="ECO:0007669"/>
    <property type="project" value="UniProtKB-SubCell"/>
</dbReference>
<evidence type="ECO:0000313" key="9">
    <source>
        <dbReference type="Proteomes" id="UP000693981"/>
    </source>
</evidence>
<evidence type="ECO:0000313" key="8">
    <source>
        <dbReference type="EMBL" id="KAG7385980.1"/>
    </source>
</evidence>
<evidence type="ECO:0000256" key="3">
    <source>
        <dbReference type="ARBA" id="ARBA00022525"/>
    </source>
</evidence>
<evidence type="ECO:0000256" key="7">
    <source>
        <dbReference type="SAM" id="SignalP"/>
    </source>
</evidence>
<keyword evidence="5" id="KW-0175">Coiled coil</keyword>
<comment type="similarity">
    <text evidence="2">Belongs to the RxLR effector family.</text>
</comment>
<evidence type="ECO:0000256" key="6">
    <source>
        <dbReference type="SAM" id="MobiDB-lite"/>
    </source>
</evidence>
<feature type="coiled-coil region" evidence="5">
    <location>
        <begin position="366"/>
        <end position="429"/>
    </location>
</feature>
<dbReference type="Pfam" id="PF16810">
    <property type="entry name" value="RXLR"/>
    <property type="match status" value="1"/>
</dbReference>
<evidence type="ECO:0000256" key="1">
    <source>
        <dbReference type="ARBA" id="ARBA00004613"/>
    </source>
</evidence>
<dbReference type="PANTHER" id="PTHR22091">
    <property type="entry name" value="COILED-COIL DOMAIN-CONTAINING PROTEIN 77"/>
    <property type="match status" value="1"/>
</dbReference>
<evidence type="ECO:0000256" key="2">
    <source>
        <dbReference type="ARBA" id="ARBA00010400"/>
    </source>
</evidence>
<dbReference type="Proteomes" id="UP000693981">
    <property type="component" value="Unassembled WGS sequence"/>
</dbReference>
<comment type="subcellular location">
    <subcellularLocation>
        <location evidence="1">Secreted</location>
    </subcellularLocation>
</comment>
<dbReference type="PANTHER" id="PTHR22091:SF1">
    <property type="entry name" value="COILED-COIL DOMAIN-CONTAINING PROTEIN 77"/>
    <property type="match status" value="1"/>
</dbReference>
<gene>
    <name evidence="8" type="primary">CCDC77</name>
    <name evidence="8" type="ORF">PHYBOEH_008811</name>
</gene>
<accession>A0A8T1W198</accession>
<dbReference type="InterPro" id="IPR031825">
    <property type="entry name" value="RXLR"/>
</dbReference>
<feature type="coiled-coil region" evidence="5">
    <location>
        <begin position="212"/>
        <end position="260"/>
    </location>
</feature>
<evidence type="ECO:0000256" key="4">
    <source>
        <dbReference type="ARBA" id="ARBA00022729"/>
    </source>
</evidence>
<comment type="caution">
    <text evidence="8">The sequence shown here is derived from an EMBL/GenBank/DDBJ whole genome shotgun (WGS) entry which is preliminary data.</text>
</comment>
<protein>
    <submittedName>
        <fullName evidence="8">Coiled-coil domain-containing protein 77</fullName>
    </submittedName>
</protein>